<dbReference type="InterPro" id="IPR051199">
    <property type="entry name" value="LPS_LOS_Heptosyltrfase"/>
</dbReference>
<organism evidence="3 4">
    <name type="scientific">Sutterella massiliensis</name>
    <dbReference type="NCBI Taxonomy" id="1816689"/>
    <lineage>
        <taxon>Bacteria</taxon>
        <taxon>Pseudomonadati</taxon>
        <taxon>Pseudomonadota</taxon>
        <taxon>Betaproteobacteria</taxon>
        <taxon>Burkholderiales</taxon>
        <taxon>Sutterellaceae</taxon>
        <taxon>Sutterella</taxon>
    </lineage>
</organism>
<dbReference type="RefSeq" id="WP_205101750.1">
    <property type="nucleotide sequence ID" value="NZ_JACJJC010000002.1"/>
</dbReference>
<protein>
    <submittedName>
        <fullName evidence="3">Glycosyltransferase family 9 protein</fullName>
    </submittedName>
</protein>
<dbReference type="Proteomes" id="UP000715095">
    <property type="component" value="Unassembled WGS sequence"/>
</dbReference>
<dbReference type="CDD" id="cd03789">
    <property type="entry name" value="GT9_LPS_heptosyltransferase"/>
    <property type="match status" value="1"/>
</dbReference>
<dbReference type="InterPro" id="IPR002201">
    <property type="entry name" value="Glyco_trans_9"/>
</dbReference>
<proteinExistence type="predicted"/>
<evidence type="ECO:0000256" key="1">
    <source>
        <dbReference type="ARBA" id="ARBA00022676"/>
    </source>
</evidence>
<dbReference type="Pfam" id="PF01075">
    <property type="entry name" value="Glyco_transf_9"/>
    <property type="match status" value="1"/>
</dbReference>
<dbReference type="PANTHER" id="PTHR30160:SF1">
    <property type="entry name" value="LIPOPOLYSACCHARIDE 1,2-N-ACETYLGLUCOSAMINETRANSFERASE-RELATED"/>
    <property type="match status" value="1"/>
</dbReference>
<dbReference type="EMBL" id="JACJJC010000002">
    <property type="protein sequence ID" value="MBM6703276.1"/>
    <property type="molecule type" value="Genomic_DNA"/>
</dbReference>
<evidence type="ECO:0000313" key="3">
    <source>
        <dbReference type="EMBL" id="MBM6703276.1"/>
    </source>
</evidence>
<reference evidence="3 4" key="1">
    <citation type="journal article" date="2021" name="Sci. Rep.">
        <title>The distribution of antibiotic resistance genes in chicken gut microbiota commensals.</title>
        <authorList>
            <person name="Juricova H."/>
            <person name="Matiasovicova J."/>
            <person name="Kubasova T."/>
            <person name="Cejkova D."/>
            <person name="Rychlik I."/>
        </authorList>
    </citation>
    <scope>NUCLEOTIDE SEQUENCE [LARGE SCALE GENOMIC DNA]</scope>
    <source>
        <strain evidence="3 4">An829</strain>
    </source>
</reference>
<dbReference type="SUPFAM" id="SSF53756">
    <property type="entry name" value="UDP-Glycosyltransferase/glycogen phosphorylase"/>
    <property type="match status" value="1"/>
</dbReference>
<evidence type="ECO:0000313" key="4">
    <source>
        <dbReference type="Proteomes" id="UP000715095"/>
    </source>
</evidence>
<dbReference type="Gene3D" id="3.40.50.2000">
    <property type="entry name" value="Glycogen Phosphorylase B"/>
    <property type="match status" value="2"/>
</dbReference>
<accession>A0ABS2DPL3</accession>
<sequence>MRVLIVSMRYLGDCVVSAALARAVKEKMPDAEVWMLTFKRNLPILEGIDILDGVIGVEAKPSYLKQLKEMASVWKKFDWSIITHQSTRTFLYGAAAGRRQSMFDVPAKSQNGWQRLFISDFVPKLGGIHKLDAISVVLKPLLNEVPHPDPVAPNAPLSEEILADLGDGPFVVFHLCSQYSDKNASNTGWRALGEKAIEAGFRIVFTGGGSDYEAKQIAEVSDGWAAEHFRNYSGRLSFGQTGALIRRAKAFVGVDTATVHVAAATGCPTIALFGPTSVAHWGPAPQHGERKYRDDLALQRSGNVSVLQHPKYIDCRSCRSGHKQRCPLWPDPSLAACLQSMPVDFVWEELKYRLKLA</sequence>
<keyword evidence="4" id="KW-1185">Reference proteome</keyword>
<keyword evidence="2" id="KW-0808">Transferase</keyword>
<comment type="caution">
    <text evidence="3">The sequence shown here is derived from an EMBL/GenBank/DDBJ whole genome shotgun (WGS) entry which is preliminary data.</text>
</comment>
<keyword evidence="1" id="KW-0328">Glycosyltransferase</keyword>
<gene>
    <name evidence="3" type="ORF">H6A60_01980</name>
</gene>
<dbReference type="PANTHER" id="PTHR30160">
    <property type="entry name" value="TETRAACYLDISACCHARIDE 4'-KINASE-RELATED"/>
    <property type="match status" value="1"/>
</dbReference>
<name>A0ABS2DPL3_9BURK</name>
<evidence type="ECO:0000256" key="2">
    <source>
        <dbReference type="ARBA" id="ARBA00022679"/>
    </source>
</evidence>